<protein>
    <submittedName>
        <fullName evidence="1">Uncharacterized protein</fullName>
    </submittedName>
</protein>
<sequence>MKNLLTFKKWEEKMNLLKIAKNYNVPVSSEFANIDPIPLLVKASLEGQKIKIAFFTKETQERLIYDSIADEWYARLYLQTDIAGNDNFRLVPCDNPSSSKGKPIYPADAFKIRALAVQTFYALKNGLERQGEIPVEVTMSCGFMGEQRGTPLAVTEIDAKL</sequence>
<evidence type="ECO:0000313" key="2">
    <source>
        <dbReference type="Proteomes" id="UP000178323"/>
    </source>
</evidence>
<evidence type="ECO:0000313" key="1">
    <source>
        <dbReference type="EMBL" id="OGF20378.1"/>
    </source>
</evidence>
<reference evidence="1 2" key="1">
    <citation type="journal article" date="2016" name="Nat. Commun.">
        <title>Thousands of microbial genomes shed light on interconnected biogeochemical processes in an aquifer system.</title>
        <authorList>
            <person name="Anantharaman K."/>
            <person name="Brown C.T."/>
            <person name="Hug L.A."/>
            <person name="Sharon I."/>
            <person name="Castelle C.J."/>
            <person name="Probst A.J."/>
            <person name="Thomas B.C."/>
            <person name="Singh A."/>
            <person name="Wilkins M.J."/>
            <person name="Karaoz U."/>
            <person name="Brodie E.L."/>
            <person name="Williams K.H."/>
            <person name="Hubbard S.S."/>
            <person name="Banfield J.F."/>
        </authorList>
    </citation>
    <scope>NUCLEOTIDE SEQUENCE [LARGE SCALE GENOMIC DNA]</scope>
</reference>
<dbReference type="Proteomes" id="UP000178323">
    <property type="component" value="Unassembled WGS sequence"/>
</dbReference>
<name>A0A1F5S122_9BACT</name>
<comment type="caution">
    <text evidence="1">The sequence shown here is derived from an EMBL/GenBank/DDBJ whole genome shotgun (WGS) entry which is preliminary data.</text>
</comment>
<proteinExistence type="predicted"/>
<gene>
    <name evidence="1" type="ORF">A2Y83_03445</name>
</gene>
<dbReference type="AlphaFoldDB" id="A0A1F5S122"/>
<organism evidence="1 2">
    <name type="scientific">Candidatus Falkowbacteria bacterium RBG_13_39_14</name>
    <dbReference type="NCBI Taxonomy" id="1797985"/>
    <lineage>
        <taxon>Bacteria</taxon>
        <taxon>Candidatus Falkowiibacteriota</taxon>
    </lineage>
</organism>
<dbReference type="EMBL" id="MFFS01000091">
    <property type="protein sequence ID" value="OGF20378.1"/>
    <property type="molecule type" value="Genomic_DNA"/>
</dbReference>
<accession>A0A1F5S122</accession>